<dbReference type="OrthoDB" id="9808428at2"/>
<dbReference type="AlphaFoldDB" id="G0V4B9"/>
<dbReference type="PANTHER" id="PTHR36558:SF1">
    <property type="entry name" value="RESTRICTION ENDONUCLEASE DOMAIN-CONTAINING PROTEIN-RELATED"/>
    <property type="match status" value="1"/>
</dbReference>
<comment type="caution">
    <text evidence="2">The sequence shown here is derived from an EMBL/GenBank/DDBJ whole genome shotgun (WGS) entry which is preliminary data.</text>
</comment>
<dbReference type="InterPro" id="IPR008538">
    <property type="entry name" value="Uma2"/>
</dbReference>
<accession>G0V4B9</accession>
<dbReference type="RefSeq" id="WP_008907682.1">
    <property type="nucleotide sequence ID" value="NZ_CAKP01000010.1"/>
</dbReference>
<dbReference type="InterPro" id="IPR011335">
    <property type="entry name" value="Restrct_endonuc-II-like"/>
</dbReference>
<evidence type="ECO:0000259" key="1">
    <source>
        <dbReference type="Pfam" id="PF05685"/>
    </source>
</evidence>
<evidence type="ECO:0000313" key="3">
    <source>
        <dbReference type="Proteomes" id="UP000007652"/>
    </source>
</evidence>
<sequence length="198" mass="22946">MGEAAKKQEKFKYKDYLTWKDDFRWEIINGIAYCMAPSPSSLHQLISGRIFGYIFNYLIDKECLVFAAPFDVRIPLNNERDEDIENVVQPDISVICDRSKIDKRGCLGVPDMIVEILSPATKKIDLQDKYFLYEKAGVKEYWIVDPINKTVFAHILGEDKSFKKASYYTSSDKIRVSIFEDLVIDLEKIFAGIEDIEY</sequence>
<reference evidence="2" key="1">
    <citation type="journal article" date="2011" name="J. Bacteriol.">
        <title>Draft genome sequence of Caloramator australicus strain RC3T, a thermoanaerobe from the Great Artesian Basin of Australia.</title>
        <authorList>
            <person name="Ogg C.D."/>
            <person name="Patel B.K.C."/>
        </authorList>
    </citation>
    <scope>NUCLEOTIDE SEQUENCE [LARGE SCALE GENOMIC DNA]</scope>
    <source>
        <strain evidence="2">RC3</strain>
    </source>
</reference>
<feature type="domain" description="Putative restriction endonuclease" evidence="1">
    <location>
        <begin position="15"/>
        <end position="186"/>
    </location>
</feature>
<dbReference type="Pfam" id="PF05685">
    <property type="entry name" value="Uma2"/>
    <property type="match status" value="1"/>
</dbReference>
<gene>
    <name evidence="2" type="ORF">CAAU_0310</name>
</gene>
<dbReference type="SUPFAM" id="SSF52980">
    <property type="entry name" value="Restriction endonuclease-like"/>
    <property type="match status" value="1"/>
</dbReference>
<dbReference type="eggNOG" id="COG4636">
    <property type="taxonomic scope" value="Bacteria"/>
</dbReference>
<organism evidence="2 3">
    <name type="scientific">Caloramator australicus RC3</name>
    <dbReference type="NCBI Taxonomy" id="857293"/>
    <lineage>
        <taxon>Bacteria</taxon>
        <taxon>Bacillati</taxon>
        <taxon>Bacillota</taxon>
        <taxon>Clostridia</taxon>
        <taxon>Eubacteriales</taxon>
        <taxon>Clostridiaceae</taxon>
        <taxon>Caloramator</taxon>
    </lineage>
</organism>
<dbReference type="EMBL" id="CAKP01000010">
    <property type="protein sequence ID" value="CCC57959.1"/>
    <property type="molecule type" value="Genomic_DNA"/>
</dbReference>
<reference evidence="2" key="2">
    <citation type="submission" date="2011-07" db="EMBL/GenBank/DDBJ databases">
        <authorList>
            <person name="Patel B."/>
        </authorList>
    </citation>
    <scope>NUCLEOTIDE SEQUENCE</scope>
    <source>
        <strain evidence="2">RC3</strain>
    </source>
</reference>
<name>G0V4B9_9CLOT</name>
<keyword evidence="3" id="KW-1185">Reference proteome</keyword>
<dbReference type="CDD" id="cd06260">
    <property type="entry name" value="DUF820-like"/>
    <property type="match status" value="1"/>
</dbReference>
<dbReference type="Proteomes" id="UP000007652">
    <property type="component" value="Unassembled WGS sequence"/>
</dbReference>
<protein>
    <recommendedName>
        <fullName evidence="1">Putative restriction endonuclease domain-containing protein</fullName>
    </recommendedName>
</protein>
<evidence type="ECO:0000313" key="2">
    <source>
        <dbReference type="EMBL" id="CCC57959.1"/>
    </source>
</evidence>
<dbReference type="PANTHER" id="PTHR36558">
    <property type="entry name" value="GLR1098 PROTEIN"/>
    <property type="match status" value="1"/>
</dbReference>
<dbReference type="InterPro" id="IPR012296">
    <property type="entry name" value="Nuclease_put_TT1808"/>
</dbReference>
<dbReference type="Gene3D" id="3.90.1570.10">
    <property type="entry name" value="tt1808, chain A"/>
    <property type="match status" value="1"/>
</dbReference>
<proteinExistence type="predicted"/>